<protein>
    <submittedName>
        <fullName evidence="2">Uncharacterized protein</fullName>
    </submittedName>
</protein>
<feature type="transmembrane region" description="Helical" evidence="1">
    <location>
        <begin position="171"/>
        <end position="192"/>
    </location>
</feature>
<keyword evidence="1" id="KW-0472">Membrane</keyword>
<feature type="transmembrane region" description="Helical" evidence="1">
    <location>
        <begin position="98"/>
        <end position="117"/>
    </location>
</feature>
<evidence type="ECO:0000313" key="2">
    <source>
        <dbReference type="EMBL" id="MFC4618690.1"/>
    </source>
</evidence>
<comment type="caution">
    <text evidence="2">The sequence shown here is derived from an EMBL/GenBank/DDBJ whole genome shotgun (WGS) entry which is preliminary data.</text>
</comment>
<keyword evidence="3" id="KW-1185">Reference proteome</keyword>
<organism evidence="2 3">
    <name type="scientific">Camelliibacillus cellulosilyticus</name>
    <dbReference type="NCBI Taxonomy" id="2174486"/>
    <lineage>
        <taxon>Bacteria</taxon>
        <taxon>Bacillati</taxon>
        <taxon>Bacillota</taxon>
        <taxon>Bacilli</taxon>
        <taxon>Bacillales</taxon>
        <taxon>Sporolactobacillaceae</taxon>
        <taxon>Camelliibacillus</taxon>
    </lineage>
</organism>
<accession>A0ABV9GN51</accession>
<keyword evidence="1" id="KW-0812">Transmembrane</keyword>
<evidence type="ECO:0000256" key="1">
    <source>
        <dbReference type="SAM" id="Phobius"/>
    </source>
</evidence>
<feature type="transmembrane region" description="Helical" evidence="1">
    <location>
        <begin position="58"/>
        <end position="78"/>
    </location>
</feature>
<gene>
    <name evidence="2" type="ORF">ACFO4N_08060</name>
</gene>
<dbReference type="Proteomes" id="UP001596022">
    <property type="component" value="Unassembled WGS sequence"/>
</dbReference>
<reference evidence="3" key="1">
    <citation type="journal article" date="2019" name="Int. J. Syst. Evol. Microbiol.">
        <title>The Global Catalogue of Microorganisms (GCM) 10K type strain sequencing project: providing services to taxonomists for standard genome sequencing and annotation.</title>
        <authorList>
            <consortium name="The Broad Institute Genomics Platform"/>
            <consortium name="The Broad Institute Genome Sequencing Center for Infectious Disease"/>
            <person name="Wu L."/>
            <person name="Ma J."/>
        </authorList>
    </citation>
    <scope>NUCLEOTIDE SEQUENCE [LARGE SCALE GENOMIC DNA]</scope>
    <source>
        <strain evidence="3">CGMCC 1.16306</strain>
    </source>
</reference>
<dbReference type="RefSeq" id="WP_376845737.1">
    <property type="nucleotide sequence ID" value="NZ_JBHSFW010000002.1"/>
</dbReference>
<feature type="transmembrane region" description="Helical" evidence="1">
    <location>
        <begin position="138"/>
        <end position="159"/>
    </location>
</feature>
<name>A0ABV9GN51_9BACL</name>
<evidence type="ECO:0000313" key="3">
    <source>
        <dbReference type="Proteomes" id="UP001596022"/>
    </source>
</evidence>
<sequence>MGFLEWFYDLRLSDAVLLVVGVMGIHLIYSMSLQVYLKSYYKKSKSPELTLRRLQINRSIYQLFLVLTAVFFFVLIPFQIENLYWYSPSEFYIEGLSLTYTFILIICLGYMHQLILFKTIKNIRGLTIARKEQLGNMLRVLLLVYLPFYIILLLFLSLQTGNYGSFFMDGSGFYAMLMLFVVIIFAVVPMLLGRILKSKPLPDSELKTELVHLFGKM</sequence>
<dbReference type="EMBL" id="JBHSFW010000002">
    <property type="protein sequence ID" value="MFC4618690.1"/>
    <property type="molecule type" value="Genomic_DNA"/>
</dbReference>
<feature type="transmembrane region" description="Helical" evidence="1">
    <location>
        <begin position="15"/>
        <end position="37"/>
    </location>
</feature>
<keyword evidence="1" id="KW-1133">Transmembrane helix</keyword>
<proteinExistence type="predicted"/>